<evidence type="ECO:0000313" key="3">
    <source>
        <dbReference type="Proteomes" id="UP000005438"/>
    </source>
</evidence>
<dbReference type="eggNOG" id="COG1434">
    <property type="taxonomic scope" value="Bacteria"/>
</dbReference>
<dbReference type="InterPro" id="IPR003848">
    <property type="entry name" value="DUF218"/>
</dbReference>
<reference evidence="2 3" key="1">
    <citation type="submission" date="2011-12" db="EMBL/GenBank/DDBJ databases">
        <title>The complete genome of Niastella koreensis GR20-10.</title>
        <authorList>
            <consortium name="US DOE Joint Genome Institute (JGI-PGF)"/>
            <person name="Lucas S."/>
            <person name="Han J."/>
            <person name="Lapidus A."/>
            <person name="Bruce D."/>
            <person name="Goodwin L."/>
            <person name="Pitluck S."/>
            <person name="Peters L."/>
            <person name="Kyrpides N."/>
            <person name="Mavromatis K."/>
            <person name="Ivanova N."/>
            <person name="Mikhailova N."/>
            <person name="Davenport K."/>
            <person name="Saunders E."/>
            <person name="Detter J.C."/>
            <person name="Tapia R."/>
            <person name="Han C."/>
            <person name="Land M."/>
            <person name="Hauser L."/>
            <person name="Markowitz V."/>
            <person name="Cheng J.-F."/>
            <person name="Hugenholtz P."/>
            <person name="Woyke T."/>
            <person name="Wu D."/>
            <person name="Tindall B."/>
            <person name="Pomrenke H."/>
            <person name="Brambilla E."/>
            <person name="Klenk H.-P."/>
            <person name="Eisen J.A."/>
        </authorList>
    </citation>
    <scope>NUCLEOTIDE SEQUENCE [LARGE SCALE GENOMIC DNA]</scope>
    <source>
        <strain evidence="3">DSM 17620 / KACC 11465 / NBRC 106392 / GR20-10</strain>
    </source>
</reference>
<protein>
    <recommendedName>
        <fullName evidence="1">DUF218 domain-containing protein</fullName>
    </recommendedName>
</protein>
<dbReference type="Pfam" id="PF02698">
    <property type="entry name" value="DUF218"/>
    <property type="match status" value="1"/>
</dbReference>
<dbReference type="InterPro" id="IPR014729">
    <property type="entry name" value="Rossmann-like_a/b/a_fold"/>
</dbReference>
<gene>
    <name evidence="2" type="ordered locus">Niako_5940</name>
</gene>
<name>G8TRM3_NIAKG</name>
<dbReference type="Gene3D" id="3.40.50.620">
    <property type="entry name" value="HUPs"/>
    <property type="match status" value="1"/>
</dbReference>
<dbReference type="AlphaFoldDB" id="G8TRM3"/>
<organism evidence="2 3">
    <name type="scientific">Niastella koreensis (strain DSM 17620 / KACC 11465 / NBRC 106392 / GR20-10)</name>
    <dbReference type="NCBI Taxonomy" id="700598"/>
    <lineage>
        <taxon>Bacteria</taxon>
        <taxon>Pseudomonadati</taxon>
        <taxon>Bacteroidota</taxon>
        <taxon>Chitinophagia</taxon>
        <taxon>Chitinophagales</taxon>
        <taxon>Chitinophagaceae</taxon>
        <taxon>Niastella</taxon>
    </lineage>
</organism>
<proteinExistence type="predicted"/>
<dbReference type="OrthoDB" id="1092058at2"/>
<dbReference type="PATRIC" id="fig|700598.3.peg.6084"/>
<sequence length="413" mass="46594">MNMMNYPVAKFLCCCIMLLVYSINLPATLIREDKLLRKLFPLVCELQLAERTCMYGNAPMDAIRARLERSTRAALKNCQTAPCFGNTLQFTQAEIQTIGNELVRLVVKDSALRACVQQLKADGHYALFTTNDDTAFIRKAWQADARGVNNILRVYVEGYAPLYPKIDSISFQKDSPAFRDSIVARVEKVLDRYGKKMICLDLPVRVALEALQLNGREVAVQYEHDYIGGGNDWPFARSRHTKWDSFPYSMILVPGLGPEQPGVALDPGGARRCDSAAIRYKAKLAPFIVVSGGHVHPNKTPYCEAIEMRRYLMEVHHIPVYDIIIEPYARHTTTNLRNTSRFVFEEKMPADKPILIVSDSAQTNYINGAMKDKVVKELGYTPFSSIKKISATETEYLPAENSRQINSMDPLDP</sequence>
<dbReference type="HOGENOM" id="CLU_054534_0_0_10"/>
<evidence type="ECO:0000313" key="2">
    <source>
        <dbReference type="EMBL" id="AEW02170.1"/>
    </source>
</evidence>
<evidence type="ECO:0000259" key="1">
    <source>
        <dbReference type="Pfam" id="PF02698"/>
    </source>
</evidence>
<dbReference type="CDD" id="cd06259">
    <property type="entry name" value="YdcF-like"/>
    <property type="match status" value="1"/>
</dbReference>
<dbReference type="Proteomes" id="UP000005438">
    <property type="component" value="Chromosome"/>
</dbReference>
<accession>G8TRM3</accession>
<feature type="domain" description="DUF218" evidence="1">
    <location>
        <begin position="251"/>
        <end position="373"/>
    </location>
</feature>
<dbReference type="STRING" id="700598.Niako_5940"/>
<dbReference type="EMBL" id="CP003178">
    <property type="protein sequence ID" value="AEW02170.1"/>
    <property type="molecule type" value="Genomic_DNA"/>
</dbReference>
<dbReference type="KEGG" id="nko:Niako_5940"/>